<name>A0AAW4L2J7_9BACT</name>
<comment type="caution">
    <text evidence="1">The sequence shown here is derived from an EMBL/GenBank/DDBJ whole genome shotgun (WGS) entry which is preliminary data.</text>
</comment>
<evidence type="ECO:0000313" key="2">
    <source>
        <dbReference type="Proteomes" id="UP000811899"/>
    </source>
</evidence>
<dbReference type="RefSeq" id="WP_214169654.1">
    <property type="nucleotide sequence ID" value="NZ_JAHCVJ010000001.1"/>
</dbReference>
<organism evidence="1 2">
    <name type="scientific">Geoanaerobacter pelophilus</name>
    <dbReference type="NCBI Taxonomy" id="60036"/>
    <lineage>
        <taxon>Bacteria</taxon>
        <taxon>Pseudomonadati</taxon>
        <taxon>Thermodesulfobacteriota</taxon>
        <taxon>Desulfuromonadia</taxon>
        <taxon>Geobacterales</taxon>
        <taxon>Geobacteraceae</taxon>
        <taxon>Geoanaerobacter</taxon>
    </lineage>
</organism>
<keyword evidence="2" id="KW-1185">Reference proteome</keyword>
<dbReference type="Proteomes" id="UP000811899">
    <property type="component" value="Unassembled WGS sequence"/>
</dbReference>
<accession>A0AAW4L2J7</accession>
<dbReference type="AlphaFoldDB" id="A0AAW4L2J7"/>
<protein>
    <submittedName>
        <fullName evidence="1">Uncharacterized protein</fullName>
    </submittedName>
</protein>
<gene>
    <name evidence="1" type="ORF">KI809_00975</name>
</gene>
<reference evidence="1 2" key="1">
    <citation type="submission" date="2021-05" db="EMBL/GenBank/DDBJ databases">
        <title>The draft genome of Geobacter pelophilus DSM 12255.</title>
        <authorList>
            <person name="Xu Z."/>
            <person name="Masuda Y."/>
            <person name="Itoh H."/>
            <person name="Senoo K."/>
        </authorList>
    </citation>
    <scope>NUCLEOTIDE SEQUENCE [LARGE SCALE GENOMIC DNA]</scope>
    <source>
        <strain evidence="1 2">DSM 12255</strain>
    </source>
</reference>
<evidence type="ECO:0000313" key="1">
    <source>
        <dbReference type="EMBL" id="MBT0662860.1"/>
    </source>
</evidence>
<proteinExistence type="predicted"/>
<dbReference type="EMBL" id="JAHCVJ010000001">
    <property type="protein sequence ID" value="MBT0662860.1"/>
    <property type="molecule type" value="Genomic_DNA"/>
</dbReference>
<sequence length="159" mass="17893">MQIEKSAFDITSLDDEIRVDGLCKGLLMAFYESLLAEGLDQGAATKLANGADHFVRDFVIGVKMLNLFDEQPDLVRQFAGNWYIVNTLEPSVDYLASSLPGVARFYRYLADNGLISAGFSQMVGQECGELPYYASRIASFWEITDNYPEWDQECSLQNY</sequence>